<dbReference type="Proteomes" id="UP000317039">
    <property type="component" value="Chromosome"/>
</dbReference>
<dbReference type="EMBL" id="CP041695">
    <property type="protein sequence ID" value="QDP82475.1"/>
    <property type="molecule type" value="Genomic_DNA"/>
</dbReference>
<sequence>MHPSSPRAYVPPRANPFTGIAGGVLAALGGLAHGLLALTAGFVLLAGSDLVPPDQDPDLAAQAELGKPDDAVLTAALLILPVSLVVAIGLITGAVLLFSRLAAGRYTIITIATIALLPWLAVMLAGQALGAIGVLFPLTTVVLTAWASTGHWLRER</sequence>
<protein>
    <submittedName>
        <fullName evidence="2">Uncharacterized protein</fullName>
    </submittedName>
</protein>
<dbReference type="RefSeq" id="WP_143983310.1">
    <property type="nucleotide sequence ID" value="NZ_CP041695.1"/>
</dbReference>
<evidence type="ECO:0000256" key="1">
    <source>
        <dbReference type="SAM" id="Phobius"/>
    </source>
</evidence>
<proteinExistence type="predicted"/>
<dbReference type="GeneID" id="80336760"/>
<accession>A0A516NU76</accession>
<dbReference type="AlphaFoldDB" id="A0A516NU76"/>
<keyword evidence="1" id="KW-0812">Transmembrane</keyword>
<name>A0A516NU76_9NOCA</name>
<feature type="transmembrane region" description="Helical" evidence="1">
    <location>
        <begin position="131"/>
        <end position="153"/>
    </location>
</feature>
<evidence type="ECO:0000313" key="2">
    <source>
        <dbReference type="EMBL" id="QDP82475.1"/>
    </source>
</evidence>
<keyword evidence="1" id="KW-1133">Transmembrane helix</keyword>
<reference evidence="2 3" key="1">
    <citation type="submission" date="2019-07" db="EMBL/GenBank/DDBJ databases">
        <title>Complete Genome Sequence and Methylome Analysis of Nocardia otitidis-caviarum NEB252.</title>
        <authorList>
            <person name="Fomenkov A."/>
            <person name="Anton B.P."/>
            <person name="Vincze T."/>
            <person name="Roberts R.J."/>
        </authorList>
    </citation>
    <scope>NUCLEOTIDE SEQUENCE [LARGE SCALE GENOMIC DNA]</scope>
    <source>
        <strain evidence="2 3">NEB252</strain>
    </source>
</reference>
<keyword evidence="1" id="KW-0472">Membrane</keyword>
<dbReference type="KEGG" id="nod:FOH10_30860"/>
<feature type="transmembrane region" description="Helical" evidence="1">
    <location>
        <begin position="75"/>
        <end position="99"/>
    </location>
</feature>
<gene>
    <name evidence="2" type="ORF">FOH10_30860</name>
</gene>
<organism evidence="2 3">
    <name type="scientific">Nocardia otitidiscaviarum</name>
    <dbReference type="NCBI Taxonomy" id="1823"/>
    <lineage>
        <taxon>Bacteria</taxon>
        <taxon>Bacillati</taxon>
        <taxon>Actinomycetota</taxon>
        <taxon>Actinomycetes</taxon>
        <taxon>Mycobacteriales</taxon>
        <taxon>Nocardiaceae</taxon>
        <taxon>Nocardia</taxon>
    </lineage>
</organism>
<evidence type="ECO:0000313" key="3">
    <source>
        <dbReference type="Proteomes" id="UP000317039"/>
    </source>
</evidence>
<feature type="transmembrane region" description="Helical" evidence="1">
    <location>
        <begin position="106"/>
        <end position="125"/>
    </location>
</feature>
<feature type="transmembrane region" description="Helical" evidence="1">
    <location>
        <begin position="20"/>
        <end position="46"/>
    </location>
</feature>